<dbReference type="EMBL" id="LAZR01064819">
    <property type="protein sequence ID" value="KKK56780.1"/>
    <property type="molecule type" value="Genomic_DNA"/>
</dbReference>
<dbReference type="AlphaFoldDB" id="A0A0F8X742"/>
<sequence length="94" mass="10670">MIKKIILCLLILLFSSAAYAYDEKDWKRLPNNNPDFIQYFEGTFTLRVAIVGSIETLRSEWFKVHGIVLDEGFYCLSVAGGGIIPEIWVQGKVV</sequence>
<evidence type="ECO:0000313" key="1">
    <source>
        <dbReference type="EMBL" id="KKK56780.1"/>
    </source>
</evidence>
<organism evidence="1">
    <name type="scientific">marine sediment metagenome</name>
    <dbReference type="NCBI Taxonomy" id="412755"/>
    <lineage>
        <taxon>unclassified sequences</taxon>
        <taxon>metagenomes</taxon>
        <taxon>ecological metagenomes</taxon>
    </lineage>
</organism>
<name>A0A0F8X742_9ZZZZ</name>
<comment type="caution">
    <text evidence="1">The sequence shown here is derived from an EMBL/GenBank/DDBJ whole genome shotgun (WGS) entry which is preliminary data.</text>
</comment>
<accession>A0A0F8X742</accession>
<gene>
    <name evidence="1" type="ORF">LCGC14_3061100</name>
</gene>
<protein>
    <submittedName>
        <fullName evidence="1">Uncharacterized protein</fullName>
    </submittedName>
</protein>
<proteinExistence type="predicted"/>
<feature type="non-terminal residue" evidence="1">
    <location>
        <position position="94"/>
    </location>
</feature>
<reference evidence="1" key="1">
    <citation type="journal article" date="2015" name="Nature">
        <title>Complex archaea that bridge the gap between prokaryotes and eukaryotes.</title>
        <authorList>
            <person name="Spang A."/>
            <person name="Saw J.H."/>
            <person name="Jorgensen S.L."/>
            <person name="Zaremba-Niedzwiedzka K."/>
            <person name="Martijn J."/>
            <person name="Lind A.E."/>
            <person name="van Eijk R."/>
            <person name="Schleper C."/>
            <person name="Guy L."/>
            <person name="Ettema T.J."/>
        </authorList>
    </citation>
    <scope>NUCLEOTIDE SEQUENCE</scope>
</reference>